<gene>
    <name evidence="2" type="ORF">K7C98_35725</name>
</gene>
<dbReference type="EMBL" id="JAIRAU010000048">
    <property type="protein sequence ID" value="MBZ5714613.1"/>
    <property type="molecule type" value="Genomic_DNA"/>
</dbReference>
<keyword evidence="1" id="KW-0472">Membrane</keyword>
<feature type="transmembrane region" description="Helical" evidence="1">
    <location>
        <begin position="12"/>
        <end position="32"/>
    </location>
</feature>
<dbReference type="InterPro" id="IPR012340">
    <property type="entry name" value="NA-bd_OB-fold"/>
</dbReference>
<organism evidence="2 3">
    <name type="scientific">Nannocystis pusilla</name>
    <dbReference type="NCBI Taxonomy" id="889268"/>
    <lineage>
        <taxon>Bacteria</taxon>
        <taxon>Pseudomonadati</taxon>
        <taxon>Myxococcota</taxon>
        <taxon>Polyangia</taxon>
        <taxon>Nannocystales</taxon>
        <taxon>Nannocystaceae</taxon>
        <taxon>Nannocystis</taxon>
    </lineage>
</organism>
<keyword evidence="3" id="KW-1185">Reference proteome</keyword>
<sequence>MAYCSTPLAMLIYLYLFAFGLGGVLLLGSIFIGDKDTGGDAGHDGDASSQAQHFDHGVGEGHGGVAGLFTAFFSLRFWMFFLAFFGLTGLVLDGLDLVDSPAFALVAALAMGLLTGQGTVAVFRNLSHSETSTAASAADYIGRSGRVLVGFAAGDLGKVRLTLKGTTVDVLATTEEERGFASGEEALVIAMNDTTAVVARAPGI</sequence>
<evidence type="ECO:0000313" key="3">
    <source>
        <dbReference type="Proteomes" id="UP001139031"/>
    </source>
</evidence>
<feature type="transmembrane region" description="Helical" evidence="1">
    <location>
        <begin position="102"/>
        <end position="123"/>
    </location>
</feature>
<protein>
    <recommendedName>
        <fullName evidence="4">NfeD-like C-terminal domain-containing protein</fullName>
    </recommendedName>
</protein>
<keyword evidence="1" id="KW-1133">Transmembrane helix</keyword>
<reference evidence="2" key="1">
    <citation type="submission" date="2021-08" db="EMBL/GenBank/DDBJ databases">
        <authorList>
            <person name="Stevens D.C."/>
        </authorList>
    </citation>
    <scope>NUCLEOTIDE SEQUENCE</scope>
    <source>
        <strain evidence="2">DSM 53165</strain>
    </source>
</reference>
<comment type="caution">
    <text evidence="2">The sequence shown here is derived from an EMBL/GenBank/DDBJ whole genome shotgun (WGS) entry which is preliminary data.</text>
</comment>
<keyword evidence="1" id="KW-0812">Transmembrane</keyword>
<proteinExistence type="predicted"/>
<name>A0ABS7U266_9BACT</name>
<evidence type="ECO:0000256" key="1">
    <source>
        <dbReference type="SAM" id="Phobius"/>
    </source>
</evidence>
<dbReference type="Gene3D" id="2.40.50.140">
    <property type="entry name" value="Nucleic acid-binding proteins"/>
    <property type="match status" value="1"/>
</dbReference>
<dbReference type="Proteomes" id="UP001139031">
    <property type="component" value="Unassembled WGS sequence"/>
</dbReference>
<feature type="transmembrane region" description="Helical" evidence="1">
    <location>
        <begin position="77"/>
        <end position="95"/>
    </location>
</feature>
<evidence type="ECO:0008006" key="4">
    <source>
        <dbReference type="Google" id="ProtNLM"/>
    </source>
</evidence>
<accession>A0ABS7U266</accession>
<evidence type="ECO:0000313" key="2">
    <source>
        <dbReference type="EMBL" id="MBZ5714613.1"/>
    </source>
</evidence>